<evidence type="ECO:0000313" key="3">
    <source>
        <dbReference type="EMBL" id="KHL04790.1"/>
    </source>
</evidence>
<feature type="transmembrane region" description="Helical" evidence="2">
    <location>
        <begin position="49"/>
        <end position="68"/>
    </location>
</feature>
<organism evidence="3 4">
    <name type="scientific">Sinomonas humi</name>
    <dbReference type="NCBI Taxonomy" id="1338436"/>
    <lineage>
        <taxon>Bacteria</taxon>
        <taxon>Bacillati</taxon>
        <taxon>Actinomycetota</taxon>
        <taxon>Actinomycetes</taxon>
        <taxon>Micrococcales</taxon>
        <taxon>Micrococcaceae</taxon>
        <taxon>Sinomonas</taxon>
    </lineage>
</organism>
<feature type="transmembrane region" description="Helical" evidence="2">
    <location>
        <begin position="102"/>
        <end position="122"/>
    </location>
</feature>
<dbReference type="RefSeq" id="WP_043120328.1">
    <property type="nucleotide sequence ID" value="NZ_JTDL01000044.1"/>
</dbReference>
<comment type="caution">
    <text evidence="3">The sequence shown here is derived from an EMBL/GenBank/DDBJ whole genome shotgun (WGS) entry which is preliminary data.</text>
</comment>
<feature type="region of interest" description="Disordered" evidence="1">
    <location>
        <begin position="1"/>
        <end position="35"/>
    </location>
</feature>
<keyword evidence="4" id="KW-1185">Reference proteome</keyword>
<reference evidence="3 4" key="1">
    <citation type="submission" date="2014-09" db="EMBL/GenBank/DDBJ databases">
        <title>Genome sequence of Sinomonas sp. MUSC 117.</title>
        <authorList>
            <person name="Lee L.-H."/>
        </authorList>
    </citation>
    <scope>NUCLEOTIDE SEQUENCE [LARGE SCALE GENOMIC DNA]</scope>
    <source>
        <strain evidence="3 4">MUSC 117</strain>
    </source>
</reference>
<dbReference type="Proteomes" id="UP000030982">
    <property type="component" value="Unassembled WGS sequence"/>
</dbReference>
<evidence type="ECO:0000256" key="2">
    <source>
        <dbReference type="SAM" id="Phobius"/>
    </source>
</evidence>
<dbReference type="EMBL" id="JTDL01000044">
    <property type="protein sequence ID" value="KHL04790.1"/>
    <property type="molecule type" value="Genomic_DNA"/>
</dbReference>
<keyword evidence="2" id="KW-0812">Transmembrane</keyword>
<dbReference type="STRING" id="1338436.LK10_04025"/>
<evidence type="ECO:0000313" key="4">
    <source>
        <dbReference type="Proteomes" id="UP000030982"/>
    </source>
</evidence>
<accession>A0A0B2AS68</accession>
<keyword evidence="2" id="KW-1133">Transmembrane helix</keyword>
<dbReference type="OrthoDB" id="4951169at2"/>
<evidence type="ECO:0000256" key="1">
    <source>
        <dbReference type="SAM" id="MobiDB-lite"/>
    </source>
</evidence>
<evidence type="ECO:0008006" key="5">
    <source>
        <dbReference type="Google" id="ProtNLM"/>
    </source>
</evidence>
<name>A0A0B2AS68_9MICC</name>
<sequence length="222" mass="23443">MSVDAPGTEHDGDPVQQPSDEGAGAEPASRQPSHGLERAIRRETGSGRVLASAIVALIVALFCVYALLESTLQAINQPAWLIDPESASRFIAGLPEDADRNILGLLGLVIAVVGLIFVLVALRRGRSGRRSLPGQRIAVVLDDEVLASALARRARSAATVRPEQVTVVLSRNEAIVNVRPTSGIPVSAEAVLAAVEDELRRLRPHPYPLLRVRVAGTGVVGA</sequence>
<proteinExistence type="predicted"/>
<protein>
    <recommendedName>
        <fullName evidence="5">DNA/RNA endonuclease G, NUC1</fullName>
    </recommendedName>
</protein>
<keyword evidence="2" id="KW-0472">Membrane</keyword>
<gene>
    <name evidence="3" type="ORF">LK10_04025</name>
</gene>
<dbReference type="AlphaFoldDB" id="A0A0B2AS68"/>